<dbReference type="RefSeq" id="WP_155716283.1">
    <property type="nucleotide sequence ID" value="NZ_VVIQ01000008.1"/>
</dbReference>
<sequence>METIAFNFDSVPSTWEICFNKDCPRKDTCMRYFVGQHLPEDKNIGFAVFPNALQNGKCEFYVEKKVIRAAWGFHHLFLNVKHVDDTPIRREIQQYLGSRPTYYRYMNGQLTLTPEQQADIIDIFRSYGYTEKLRFDYYVDRYSFE</sequence>
<accession>A0A7C9HES0</accession>
<dbReference type="AlphaFoldDB" id="A0A7C9HES0"/>
<comment type="caution">
    <text evidence="1">The sequence shown here is derived from an EMBL/GenBank/DDBJ whole genome shotgun (WGS) entry which is preliminary data.</text>
</comment>
<evidence type="ECO:0000313" key="1">
    <source>
        <dbReference type="EMBL" id="MUL28348.1"/>
    </source>
</evidence>
<gene>
    <name evidence="1" type="ORF">F0475_08530</name>
</gene>
<dbReference type="EMBL" id="VVIQ01000008">
    <property type="protein sequence ID" value="MUL28348.1"/>
    <property type="molecule type" value="Genomic_DNA"/>
</dbReference>
<dbReference type="Pfam" id="PF19555">
    <property type="entry name" value="DUF6078"/>
    <property type="match status" value="1"/>
</dbReference>
<proteinExistence type="predicted"/>
<name>A0A7C9HES0_9BACT</name>
<reference evidence="1 2" key="1">
    <citation type="submission" date="2019-09" db="EMBL/GenBank/DDBJ databases">
        <title>Prevotella A2879 sp. nov., isolated from an abscess of a patient.</title>
        <authorList>
            <person name="Buhl M."/>
            <person name="Oberhettinger P."/>
        </authorList>
    </citation>
    <scope>NUCLEOTIDE SEQUENCE [LARGE SCALE GENOMIC DNA]</scope>
    <source>
        <strain evidence="1 2">A2879</strain>
    </source>
</reference>
<dbReference type="Proteomes" id="UP000482295">
    <property type="component" value="Unassembled WGS sequence"/>
</dbReference>
<protein>
    <submittedName>
        <fullName evidence="1">Uncharacterized protein</fullName>
    </submittedName>
</protein>
<keyword evidence="2" id="KW-1185">Reference proteome</keyword>
<organism evidence="1 2">
    <name type="scientific">Prevotella vespertina</name>
    <dbReference type="NCBI Taxonomy" id="2608404"/>
    <lineage>
        <taxon>Bacteria</taxon>
        <taxon>Pseudomonadati</taxon>
        <taxon>Bacteroidota</taxon>
        <taxon>Bacteroidia</taxon>
        <taxon>Bacteroidales</taxon>
        <taxon>Prevotellaceae</taxon>
        <taxon>Prevotella</taxon>
    </lineage>
</organism>
<evidence type="ECO:0000313" key="2">
    <source>
        <dbReference type="Proteomes" id="UP000482295"/>
    </source>
</evidence>
<dbReference type="InterPro" id="IPR045724">
    <property type="entry name" value="DUF6078"/>
</dbReference>